<dbReference type="SUPFAM" id="SSF89796">
    <property type="entry name" value="CoA-transferase family III (CaiB/BaiF)"/>
    <property type="match status" value="1"/>
</dbReference>
<gene>
    <name evidence="3" type="ORF">BZG36_03786</name>
</gene>
<keyword evidence="4" id="KW-1185">Reference proteome</keyword>
<dbReference type="AlphaFoldDB" id="A0A261XXH2"/>
<protein>
    <submittedName>
        <fullName evidence="3">Uncharacterized protein</fullName>
    </submittedName>
</protein>
<dbReference type="InterPro" id="IPR003673">
    <property type="entry name" value="CoA-Trfase_fam_III"/>
</dbReference>
<dbReference type="Gene3D" id="3.30.1540.10">
    <property type="entry name" value="formyl-coa transferase, domain 3"/>
    <property type="match status" value="1"/>
</dbReference>
<evidence type="ECO:0000313" key="4">
    <source>
        <dbReference type="Proteomes" id="UP000242875"/>
    </source>
</evidence>
<keyword evidence="2" id="KW-0808">Transferase</keyword>
<reference evidence="3 4" key="1">
    <citation type="journal article" date="2017" name="Mycologia">
        <title>Bifiguratus adelaidae, gen. et sp. nov., a new member of Mucoromycotina in endophytic and soil-dwelling habitats.</title>
        <authorList>
            <person name="Torres-Cruz T.J."/>
            <person name="Billingsley Tobias T.L."/>
            <person name="Almatruk M."/>
            <person name="Hesse C."/>
            <person name="Kuske C.R."/>
            <person name="Desiro A."/>
            <person name="Benucci G.M."/>
            <person name="Bonito G."/>
            <person name="Stajich J.E."/>
            <person name="Dunlap C."/>
            <person name="Arnold A.E."/>
            <person name="Porras-Alfaro A."/>
        </authorList>
    </citation>
    <scope>NUCLEOTIDE SEQUENCE [LARGE SCALE GENOMIC DNA]</scope>
    <source>
        <strain evidence="3 4">AZ0501</strain>
    </source>
</reference>
<evidence type="ECO:0000313" key="3">
    <source>
        <dbReference type="EMBL" id="OZJ03066.1"/>
    </source>
</evidence>
<dbReference type="GO" id="GO:0008410">
    <property type="term" value="F:CoA-transferase activity"/>
    <property type="evidence" value="ECO:0007669"/>
    <property type="project" value="TreeGrafter"/>
</dbReference>
<dbReference type="OrthoDB" id="5863171at2759"/>
<dbReference type="InterPro" id="IPR044855">
    <property type="entry name" value="CoA-Trfase_III_dom3_sf"/>
</dbReference>
<dbReference type="InterPro" id="IPR050483">
    <property type="entry name" value="CoA-transferase_III_domain"/>
</dbReference>
<dbReference type="InterPro" id="IPR023606">
    <property type="entry name" value="CoA-Trfase_III_dom_1_sf"/>
</dbReference>
<organism evidence="3 4">
    <name type="scientific">Bifiguratus adelaidae</name>
    <dbReference type="NCBI Taxonomy" id="1938954"/>
    <lineage>
        <taxon>Eukaryota</taxon>
        <taxon>Fungi</taxon>
        <taxon>Fungi incertae sedis</taxon>
        <taxon>Mucoromycota</taxon>
        <taxon>Mucoromycotina</taxon>
        <taxon>Endogonomycetes</taxon>
        <taxon>Endogonales</taxon>
        <taxon>Endogonales incertae sedis</taxon>
        <taxon>Bifiguratus</taxon>
    </lineage>
</organism>
<dbReference type="Pfam" id="PF02515">
    <property type="entry name" value="CoA_transf_3"/>
    <property type="match status" value="1"/>
</dbReference>
<comment type="similarity">
    <text evidence="1">Belongs to the CoA-transferase III family.</text>
</comment>
<sequence length="444" mass="48092">MLLSLHPTTSALISQHTKSLLHRRLSTGVASKMKPLEGVRVLEVGQLIAGPFCGTILGYFGAEVIKIEPPKGGDPIRTWRHLDADGQSPWFLSLGRNKKSVAVDLRSEGGRSIVKKLADQSDVIVENFRPGTMEKWGLGPEAFKTSNPDLIYTRISGYGQTGPYAKRPGYASVCEGMGGFRFVNGDPGKPPIRPNISLGDSLAGVHAALGVTLALLGRMRNGPSGTGQVVDVAIYESVLNMMEGIIPEYDRFKEIRQPSGTTVTGIVPTNTYPTKEGKHVIIGGNGDSIYKRLMKVIGREDLATEKYETNAHRVKHQPEIDGAISDWTSQHTVTEVLAALDAASVPSGKIYDAKDIVEDEHTQARGMVEEIDVKKANGVEYKLKMPGMSPMLTDTPGETMWPAPDLGTHTHEVLSNVLGMSADKIAALQQDGVIGRRTFDTKDK</sequence>
<name>A0A261XXH2_9FUNG</name>
<dbReference type="Proteomes" id="UP000242875">
    <property type="component" value="Unassembled WGS sequence"/>
</dbReference>
<dbReference type="PANTHER" id="PTHR48207">
    <property type="entry name" value="SUCCINATE--HYDROXYMETHYLGLUTARATE COA-TRANSFERASE"/>
    <property type="match status" value="1"/>
</dbReference>
<dbReference type="EMBL" id="MVBO01000107">
    <property type="protein sequence ID" value="OZJ03066.1"/>
    <property type="molecule type" value="Genomic_DNA"/>
</dbReference>
<dbReference type="Gene3D" id="3.40.50.10540">
    <property type="entry name" value="Crotonobetainyl-coa:carnitine coa-transferase, domain 1"/>
    <property type="match status" value="1"/>
</dbReference>
<evidence type="ECO:0000256" key="1">
    <source>
        <dbReference type="ARBA" id="ARBA00008383"/>
    </source>
</evidence>
<proteinExistence type="inferred from homology"/>
<evidence type="ECO:0000256" key="2">
    <source>
        <dbReference type="ARBA" id="ARBA00022679"/>
    </source>
</evidence>
<comment type="caution">
    <text evidence="3">The sequence shown here is derived from an EMBL/GenBank/DDBJ whole genome shotgun (WGS) entry which is preliminary data.</text>
</comment>
<accession>A0A261XXH2</accession>
<dbReference type="PANTHER" id="PTHR48207:SF3">
    <property type="entry name" value="SUCCINATE--HYDROXYMETHYLGLUTARATE COA-TRANSFERASE"/>
    <property type="match status" value="1"/>
</dbReference>